<gene>
    <name evidence="2" type="ORF">GCM10023171_30490</name>
</gene>
<evidence type="ECO:0000313" key="3">
    <source>
        <dbReference type="Proteomes" id="UP001500731"/>
    </source>
</evidence>
<feature type="compositionally biased region" description="Basic and acidic residues" evidence="1">
    <location>
        <begin position="31"/>
        <end position="51"/>
    </location>
</feature>
<dbReference type="Proteomes" id="UP001500731">
    <property type="component" value="Unassembled WGS sequence"/>
</dbReference>
<evidence type="ECO:0000313" key="2">
    <source>
        <dbReference type="EMBL" id="GAA4489507.1"/>
    </source>
</evidence>
<organism evidence="2 3">
    <name type="scientific">Microbacterium panaciterrae</name>
    <dbReference type="NCBI Taxonomy" id="985759"/>
    <lineage>
        <taxon>Bacteria</taxon>
        <taxon>Bacillati</taxon>
        <taxon>Actinomycetota</taxon>
        <taxon>Actinomycetes</taxon>
        <taxon>Micrococcales</taxon>
        <taxon>Microbacteriaceae</taxon>
        <taxon>Microbacterium</taxon>
    </lineage>
</organism>
<feature type="region of interest" description="Disordered" evidence="1">
    <location>
        <begin position="13"/>
        <end position="51"/>
    </location>
</feature>
<keyword evidence="3" id="KW-1185">Reference proteome</keyword>
<evidence type="ECO:0000256" key="1">
    <source>
        <dbReference type="SAM" id="MobiDB-lite"/>
    </source>
</evidence>
<protein>
    <submittedName>
        <fullName evidence="2">Uncharacterized protein</fullName>
    </submittedName>
</protein>
<proteinExistence type="predicted"/>
<comment type="caution">
    <text evidence="2">The sequence shown here is derived from an EMBL/GenBank/DDBJ whole genome shotgun (WGS) entry which is preliminary data.</text>
</comment>
<sequence>MFFAMVGRIPASYEGKRVSMSTQKKKPQLTLKEKRAQKREKADPTPRARKK</sequence>
<accession>A0ABP8PPP1</accession>
<reference evidence="3" key="1">
    <citation type="journal article" date="2019" name="Int. J. Syst. Evol. Microbiol.">
        <title>The Global Catalogue of Microorganisms (GCM) 10K type strain sequencing project: providing services to taxonomists for standard genome sequencing and annotation.</title>
        <authorList>
            <consortium name="The Broad Institute Genomics Platform"/>
            <consortium name="The Broad Institute Genome Sequencing Center for Infectious Disease"/>
            <person name="Wu L."/>
            <person name="Ma J."/>
        </authorList>
    </citation>
    <scope>NUCLEOTIDE SEQUENCE [LARGE SCALE GENOMIC DNA]</scope>
    <source>
        <strain evidence="3">JCM 17839</strain>
    </source>
</reference>
<dbReference type="EMBL" id="BAABGP010000022">
    <property type="protein sequence ID" value="GAA4489507.1"/>
    <property type="molecule type" value="Genomic_DNA"/>
</dbReference>
<name>A0ABP8PPP1_9MICO</name>